<gene>
    <name evidence="10" type="ORF">JI744_08435</name>
</gene>
<feature type="transmembrane region" description="Helical" evidence="8">
    <location>
        <begin position="12"/>
        <end position="32"/>
    </location>
</feature>
<keyword evidence="5 8" id="KW-0812">Transmembrane</keyword>
<evidence type="ECO:0000256" key="8">
    <source>
        <dbReference type="SAM" id="Phobius"/>
    </source>
</evidence>
<keyword evidence="2" id="KW-1003">Cell membrane</keyword>
<feature type="transmembrane region" description="Helical" evidence="8">
    <location>
        <begin position="357"/>
        <end position="376"/>
    </location>
</feature>
<proteinExistence type="predicted"/>
<evidence type="ECO:0000259" key="9">
    <source>
        <dbReference type="Pfam" id="PF13231"/>
    </source>
</evidence>
<dbReference type="GO" id="GO:0005886">
    <property type="term" value="C:plasma membrane"/>
    <property type="evidence" value="ECO:0007669"/>
    <property type="project" value="UniProtKB-SubCell"/>
</dbReference>
<dbReference type="RefSeq" id="WP_202659535.1">
    <property type="nucleotide sequence ID" value="NZ_JAESVP010000004.1"/>
</dbReference>
<feature type="domain" description="Glycosyltransferase RgtA/B/C/D-like" evidence="9">
    <location>
        <begin position="67"/>
        <end position="237"/>
    </location>
</feature>
<dbReference type="InterPro" id="IPR050297">
    <property type="entry name" value="LipidA_mod_glycosyltrf_83"/>
</dbReference>
<feature type="transmembrane region" description="Helical" evidence="8">
    <location>
        <begin position="174"/>
        <end position="201"/>
    </location>
</feature>
<evidence type="ECO:0000313" key="10">
    <source>
        <dbReference type="EMBL" id="MBL4928127.1"/>
    </source>
</evidence>
<dbReference type="GO" id="GO:0016763">
    <property type="term" value="F:pentosyltransferase activity"/>
    <property type="evidence" value="ECO:0007669"/>
    <property type="project" value="TreeGrafter"/>
</dbReference>
<dbReference type="Pfam" id="PF13231">
    <property type="entry name" value="PMT_2"/>
    <property type="match status" value="1"/>
</dbReference>
<dbReference type="Proteomes" id="UP000619033">
    <property type="component" value="Unassembled WGS sequence"/>
</dbReference>
<keyword evidence="3" id="KW-0328">Glycosyltransferase</keyword>
<keyword evidence="7 8" id="KW-0472">Membrane</keyword>
<evidence type="ECO:0000256" key="7">
    <source>
        <dbReference type="ARBA" id="ARBA00023136"/>
    </source>
</evidence>
<evidence type="ECO:0000256" key="3">
    <source>
        <dbReference type="ARBA" id="ARBA00022676"/>
    </source>
</evidence>
<evidence type="ECO:0000256" key="4">
    <source>
        <dbReference type="ARBA" id="ARBA00022679"/>
    </source>
</evidence>
<feature type="transmembrane region" description="Helical" evidence="8">
    <location>
        <begin position="274"/>
        <end position="297"/>
    </location>
</feature>
<keyword evidence="11" id="KW-1185">Reference proteome</keyword>
<feature type="transmembrane region" description="Helical" evidence="8">
    <location>
        <begin position="90"/>
        <end position="112"/>
    </location>
</feature>
<organism evidence="10 11">
    <name type="scientific">Fuscibacter oryzae</name>
    <dbReference type="NCBI Taxonomy" id="2803939"/>
    <lineage>
        <taxon>Bacteria</taxon>
        <taxon>Pseudomonadati</taxon>
        <taxon>Pseudomonadota</taxon>
        <taxon>Alphaproteobacteria</taxon>
        <taxon>Rhodobacterales</taxon>
        <taxon>Paracoccaceae</taxon>
        <taxon>Fuscibacter</taxon>
    </lineage>
</organism>
<evidence type="ECO:0000256" key="6">
    <source>
        <dbReference type="ARBA" id="ARBA00022989"/>
    </source>
</evidence>
<dbReference type="GO" id="GO:0010041">
    <property type="term" value="P:response to iron(III) ion"/>
    <property type="evidence" value="ECO:0007669"/>
    <property type="project" value="TreeGrafter"/>
</dbReference>
<dbReference type="GO" id="GO:0009103">
    <property type="term" value="P:lipopolysaccharide biosynthetic process"/>
    <property type="evidence" value="ECO:0007669"/>
    <property type="project" value="TreeGrafter"/>
</dbReference>
<evidence type="ECO:0000313" key="11">
    <source>
        <dbReference type="Proteomes" id="UP000619033"/>
    </source>
</evidence>
<feature type="transmembrane region" description="Helical" evidence="8">
    <location>
        <begin position="222"/>
        <end position="241"/>
    </location>
</feature>
<comment type="subcellular location">
    <subcellularLocation>
        <location evidence="1">Cell membrane</location>
        <topology evidence="1">Multi-pass membrane protein</topology>
    </subcellularLocation>
</comment>
<feature type="transmembrane region" description="Helical" evidence="8">
    <location>
        <begin position="388"/>
        <end position="408"/>
    </location>
</feature>
<dbReference type="EMBL" id="JAESVP010000004">
    <property type="protein sequence ID" value="MBL4928127.1"/>
    <property type="molecule type" value="Genomic_DNA"/>
</dbReference>
<name>A0A8J7SU49_9RHOB</name>
<comment type="caution">
    <text evidence="10">The sequence shown here is derived from an EMBL/GenBank/DDBJ whole genome shotgun (WGS) entry which is preliminary data.</text>
</comment>
<evidence type="ECO:0000256" key="1">
    <source>
        <dbReference type="ARBA" id="ARBA00004651"/>
    </source>
</evidence>
<feature type="transmembrane region" description="Helical" evidence="8">
    <location>
        <begin position="415"/>
        <end position="434"/>
    </location>
</feature>
<feature type="transmembrane region" description="Helical" evidence="8">
    <location>
        <begin position="118"/>
        <end position="137"/>
    </location>
</feature>
<reference evidence="10" key="1">
    <citation type="submission" date="2021-01" db="EMBL/GenBank/DDBJ databases">
        <title>Genome seq and assembly of Tabrizicola sp. KVB23.</title>
        <authorList>
            <person name="Chhetri G."/>
        </authorList>
    </citation>
    <scope>NUCLEOTIDE SEQUENCE</scope>
    <source>
        <strain evidence="10">KVB23</strain>
    </source>
</reference>
<dbReference type="PANTHER" id="PTHR33908:SF3">
    <property type="entry name" value="UNDECAPRENYL PHOSPHATE-ALPHA-4-AMINO-4-DEOXY-L-ARABINOSE ARABINOSYL TRANSFERASE"/>
    <property type="match status" value="1"/>
</dbReference>
<protein>
    <submittedName>
        <fullName evidence="10">Glycosyltransferase family 39 protein</fullName>
    </submittedName>
</protein>
<dbReference type="AlphaFoldDB" id="A0A8J7SU49"/>
<dbReference type="PANTHER" id="PTHR33908">
    <property type="entry name" value="MANNOSYLTRANSFERASE YKCB-RELATED"/>
    <property type="match status" value="1"/>
</dbReference>
<evidence type="ECO:0000256" key="2">
    <source>
        <dbReference type="ARBA" id="ARBA00022475"/>
    </source>
</evidence>
<sequence>MAAVWAGWRAPVVAMLVMLVMLVLALPGFFSLPPIDRDEARFAQSSAQMLASGDLIDIRLGDEPRYKKPVGIYWLQAAVAGLTGQGESIWAYRLVSLIGAVASVGLTVGIARRVMGEGPALLAGVMLASSFLLGGEARLAKTDAMQLATILAAQAVLARAFLPGGRNQRPDLSFGAAMGFWVAVGSGILIKGPITPLVALFTVTGLCIHRRDTKILRVLRPVWGLLLVLAMVAPWLIAITFKSGGAFWAASVGQDMLAKVGQGQESHGAPPGTYLALVWATFWPGSALLVAALPALWHGRRQPVMAFAFGWIVPVWLMFELTATKLIHYVLPAYPALAILVAWGLSQAMPGRAWRGIGALVAVAVPGGVLVALWVGAGQIGAQLAPSYLLGAAGLALAAPLLAIALWRGAVPLQIGALAGAGLALSVALFPTLARIPTLWPAVALADAATTHPDCRALSVGYEEPSALFLTQGKLRFATPETLGAELAKPGCVFLAVEARAGSGLAVGLTLIGEFSGMNLGNGRKVDLSFYLRP</sequence>
<evidence type="ECO:0000256" key="5">
    <source>
        <dbReference type="ARBA" id="ARBA00022692"/>
    </source>
</evidence>
<feature type="transmembrane region" description="Helical" evidence="8">
    <location>
        <begin position="327"/>
        <end position="345"/>
    </location>
</feature>
<feature type="transmembrane region" description="Helical" evidence="8">
    <location>
        <begin position="304"/>
        <end position="321"/>
    </location>
</feature>
<keyword evidence="4" id="KW-0808">Transferase</keyword>
<dbReference type="InterPro" id="IPR038731">
    <property type="entry name" value="RgtA/B/C-like"/>
</dbReference>
<accession>A0A8J7SU49</accession>
<keyword evidence="6 8" id="KW-1133">Transmembrane helix</keyword>